<dbReference type="CDD" id="cd03116">
    <property type="entry name" value="MobB"/>
    <property type="match status" value="1"/>
</dbReference>
<dbReference type="EMBL" id="QWEG01000001">
    <property type="protein sequence ID" value="RHW43198.1"/>
    <property type="molecule type" value="Genomic_DNA"/>
</dbReference>
<dbReference type="SUPFAM" id="SSF52540">
    <property type="entry name" value="P-loop containing nucleoside triphosphate hydrolases"/>
    <property type="match status" value="1"/>
</dbReference>
<dbReference type="PANTHER" id="PTHR40072:SF1">
    <property type="entry name" value="MOLYBDOPTERIN-GUANINE DINUCLEOTIDE BIOSYNTHESIS ADAPTER PROTEIN"/>
    <property type="match status" value="1"/>
</dbReference>
<dbReference type="AlphaFoldDB" id="A0A417YZT4"/>
<accession>A0A417YZT4</accession>
<dbReference type="Proteomes" id="UP000284416">
    <property type="component" value="Unassembled WGS sequence"/>
</dbReference>
<dbReference type="Pfam" id="PF03205">
    <property type="entry name" value="MobB"/>
    <property type="match status" value="1"/>
</dbReference>
<organism evidence="2 3">
    <name type="scientific">Neobacillus notoginsengisoli</name>
    <dbReference type="NCBI Taxonomy" id="1578198"/>
    <lineage>
        <taxon>Bacteria</taxon>
        <taxon>Bacillati</taxon>
        <taxon>Bacillota</taxon>
        <taxon>Bacilli</taxon>
        <taxon>Bacillales</taxon>
        <taxon>Bacillaceae</taxon>
        <taxon>Neobacillus</taxon>
    </lineage>
</organism>
<sequence length="170" mass="18827">MAVVRPFIFQIVGFQNSGKTTLSESLITIFKEAGLKVSSIKHHGHGGKPEVHEQKDSARHLSAGAEAVLVEGGGRLLIHSEKEEWTLEEQLAMLSAFYPDVILIEGHKNAAYPKIVLLRNEQDEILLQQLENILALAYWQNKPETSYPAFPITGSHTAPKLVELLKGHLS</sequence>
<feature type="domain" description="Molybdopterin-guanine dinucleotide biosynthesis protein B (MobB)" evidence="1">
    <location>
        <begin position="8"/>
        <end position="137"/>
    </location>
</feature>
<evidence type="ECO:0000313" key="2">
    <source>
        <dbReference type="EMBL" id="RHW43198.1"/>
    </source>
</evidence>
<evidence type="ECO:0000313" key="3">
    <source>
        <dbReference type="Proteomes" id="UP000284416"/>
    </source>
</evidence>
<dbReference type="GO" id="GO:0005525">
    <property type="term" value="F:GTP binding"/>
    <property type="evidence" value="ECO:0007669"/>
    <property type="project" value="InterPro"/>
</dbReference>
<dbReference type="NCBIfam" id="TIGR00176">
    <property type="entry name" value="mobB"/>
    <property type="match status" value="1"/>
</dbReference>
<name>A0A417YZT4_9BACI</name>
<dbReference type="GO" id="GO:0006777">
    <property type="term" value="P:Mo-molybdopterin cofactor biosynthetic process"/>
    <property type="evidence" value="ECO:0007669"/>
    <property type="project" value="InterPro"/>
</dbReference>
<evidence type="ECO:0000259" key="1">
    <source>
        <dbReference type="Pfam" id="PF03205"/>
    </source>
</evidence>
<keyword evidence="3" id="KW-1185">Reference proteome</keyword>
<dbReference type="Gene3D" id="3.40.50.300">
    <property type="entry name" value="P-loop containing nucleotide triphosphate hydrolases"/>
    <property type="match status" value="1"/>
</dbReference>
<gene>
    <name evidence="2" type="primary">mobB</name>
    <name evidence="2" type="ORF">D1B31_00540</name>
</gene>
<dbReference type="InterPro" id="IPR027417">
    <property type="entry name" value="P-loop_NTPase"/>
</dbReference>
<proteinExistence type="predicted"/>
<dbReference type="InterPro" id="IPR052539">
    <property type="entry name" value="MGD_biosynthesis_adapter"/>
</dbReference>
<dbReference type="PANTHER" id="PTHR40072">
    <property type="entry name" value="MOLYBDOPTERIN-GUANINE DINUCLEOTIDE BIOSYNTHESIS ADAPTER PROTEIN-RELATED"/>
    <property type="match status" value="1"/>
</dbReference>
<dbReference type="InterPro" id="IPR004435">
    <property type="entry name" value="MobB_dom"/>
</dbReference>
<comment type="caution">
    <text evidence="2">The sequence shown here is derived from an EMBL/GenBank/DDBJ whole genome shotgun (WGS) entry which is preliminary data.</text>
</comment>
<protein>
    <submittedName>
        <fullName evidence="2">Molybdopterin-guanine dinucleotide biosynthesis protein B</fullName>
    </submittedName>
</protein>
<dbReference type="RefSeq" id="WP_118918806.1">
    <property type="nucleotide sequence ID" value="NZ_QWEG01000001.1"/>
</dbReference>
<dbReference type="OrthoDB" id="9786803at2"/>
<reference evidence="2 3" key="1">
    <citation type="journal article" date="2017" name="Int. J. Syst. Evol. Microbiol.">
        <title>Bacillus notoginsengisoli sp. nov., a novel bacterium isolated from the rhizosphere of Panax notoginseng.</title>
        <authorList>
            <person name="Zhang M.Y."/>
            <person name="Cheng J."/>
            <person name="Cai Y."/>
            <person name="Zhang T.Y."/>
            <person name="Wu Y.Y."/>
            <person name="Manikprabhu D."/>
            <person name="Li W.J."/>
            <person name="Zhang Y.X."/>
        </authorList>
    </citation>
    <scope>NUCLEOTIDE SEQUENCE [LARGE SCALE GENOMIC DNA]</scope>
    <source>
        <strain evidence="2 3">JCM 30743</strain>
    </source>
</reference>